<sequence length="544" mass="58250">MTGDVKQLLQTSSLESNVRGLFLISCLLMTTTPVFAQAVDANGANALAATLSEYVGKKAIEKNIFAVVPDGDSYRITFSTAKLFESLPKQDYFKGDFGQYSLLARPLADGSWTISATAVPGGSVEVTAPTGPEAIEWSVDNGKMNGTFDPKIGTFSEASFSYGSMKMQSTGPTQDVEVSAGSAKGAMQGAAAASGGVDFSSNQSAVDFLETMTLKSPPAADDAAAAPQSPMKIVLSSRQIDVNAEGKGFRNLEFLDLWKFLIAHAQETTLNDQQQADLKTKLLAALPFWDKLSGAYQFSDLKVETPLGPFTAGNVSQEMDLDGVSKSGGYHYTLRTRGLKYPELPIPEWSVQFLPADMEIGFGMEGIDLDTLVRAAVADMDLKREKPFSDEFEAKTAAAFLASPPKVVIDKSFVKMADSEISVEGEVSFAAMKPASQTTWEMSNFDALVNRLTKASEQEPEIKNYIVFAKLAKDFGTQLPNGHIQWIVDQKADGSVSVNGNPVKGPDPMVEPGSDGTLEGDPTQDNNVLVPDDEEDSPGTSPAQ</sequence>
<keyword evidence="3" id="KW-1185">Reference proteome</keyword>
<gene>
    <name evidence="2" type="ORF">CU100_12595</name>
</gene>
<dbReference type="Proteomes" id="UP000241158">
    <property type="component" value="Unassembled WGS sequence"/>
</dbReference>
<dbReference type="AlphaFoldDB" id="A0A2P7AW41"/>
<accession>A0A2P7AW41</accession>
<proteinExistence type="predicted"/>
<feature type="region of interest" description="Disordered" evidence="1">
    <location>
        <begin position="497"/>
        <end position="544"/>
    </location>
</feature>
<dbReference type="EMBL" id="PGGN01000002">
    <property type="protein sequence ID" value="PSH58434.1"/>
    <property type="molecule type" value="Genomic_DNA"/>
</dbReference>
<name>A0A2P7AW41_9HYPH</name>
<evidence type="ECO:0000313" key="2">
    <source>
        <dbReference type="EMBL" id="PSH58434.1"/>
    </source>
</evidence>
<evidence type="ECO:0000313" key="3">
    <source>
        <dbReference type="Proteomes" id="UP000241158"/>
    </source>
</evidence>
<evidence type="ECO:0000256" key="1">
    <source>
        <dbReference type="SAM" id="MobiDB-lite"/>
    </source>
</evidence>
<protein>
    <recommendedName>
        <fullName evidence="4">DUF2125 domain-containing protein</fullName>
    </recommendedName>
</protein>
<comment type="caution">
    <text evidence="2">The sequence shown here is derived from an EMBL/GenBank/DDBJ whole genome shotgun (WGS) entry which is preliminary data.</text>
</comment>
<organism evidence="2 3">
    <name type="scientific">Phyllobacterium endophyticum</name>
    <dbReference type="NCBI Taxonomy" id="1149773"/>
    <lineage>
        <taxon>Bacteria</taxon>
        <taxon>Pseudomonadati</taxon>
        <taxon>Pseudomonadota</taxon>
        <taxon>Alphaproteobacteria</taxon>
        <taxon>Hyphomicrobiales</taxon>
        <taxon>Phyllobacteriaceae</taxon>
        <taxon>Phyllobacterium</taxon>
    </lineage>
</organism>
<reference evidence="3" key="1">
    <citation type="submission" date="2017-11" db="EMBL/GenBank/DDBJ databases">
        <authorList>
            <person name="Kuznetsova I."/>
            <person name="Sazanova A."/>
            <person name="Chirak E."/>
            <person name="Safronova V."/>
            <person name="Willems A."/>
        </authorList>
    </citation>
    <scope>NUCLEOTIDE SEQUENCE [LARGE SCALE GENOMIC DNA]</scope>
    <source>
        <strain evidence="3">PEPV15</strain>
    </source>
</reference>
<evidence type="ECO:0008006" key="4">
    <source>
        <dbReference type="Google" id="ProtNLM"/>
    </source>
</evidence>